<evidence type="ECO:0000313" key="4">
    <source>
        <dbReference type="EMBL" id="MCV2223444.1"/>
    </source>
</evidence>
<evidence type="ECO:0000313" key="5">
    <source>
        <dbReference type="Proteomes" id="UP001063475"/>
    </source>
</evidence>
<reference evidence="4" key="1">
    <citation type="submission" date="2022-06" db="EMBL/GenBank/DDBJ databases">
        <title>De novo draft assembly of the Pseudomonas mercurotoleraris sp. nov., isolated from the plants rhizosphere.</title>
        <authorList>
            <person name="Robas M."/>
            <person name="Gonzalez D."/>
            <person name="Fernandez V.M."/>
            <person name="Luna L."/>
            <person name="Provanza A."/>
            <person name="Jimenez P.A."/>
        </authorList>
    </citation>
    <scope>NUCLEOTIDE SEQUENCE</scope>
    <source>
        <strain evidence="4">SAICEUPSM</strain>
    </source>
</reference>
<keyword evidence="5" id="KW-1185">Reference proteome</keyword>
<proteinExistence type="predicted"/>
<dbReference type="Proteomes" id="UP001063475">
    <property type="component" value="Unassembled WGS sequence"/>
</dbReference>
<name>A0ABT2XXL9_9PSED</name>
<dbReference type="PANTHER" id="PTHR48051">
    <property type="match status" value="1"/>
</dbReference>
<sequence length="1088" mass="121423">MPLKPAKGGSARAKVDASTSPTRPDDIDIELAGTSRRGGAGAASSADHLASRAGPSSAIDADATRATAAVVVNALPAQASLPASQPTLDHYVINARAMLPELNSEGLRVLNQRTYVDVADGDLVLVAVDPQTGLQRARRPSELLPGPVMLRDADSGLWYAREVVEPTTRAQIERYFPQATDQQVENLIARFGDKDVADVELKRVQSGLAQMERDMAILDGTGSFVAREMASRLRRLYTWQGDPDERVYHDDRLAGFKIEIDLNAWPTHRTFPTTFNSIASLTLRDGSQLNLEVFLRQFPNVDRVLINPPSQYRTFSKLRIENGSVEQSTLRRFRELHLQDCILPDDFSLAGMTRLQLLTLGNIQQGPDLIALVNQLPERSQLQLLDLNQNPYLKAAPTVVGMTQLRVLDLTMTGIHQLPVGLGAENGPSRLEVLRLGYNPLSVVPSLKGMNALQELDLFGTGLDRFPEGITSQLPGKVLNLANNRISAIPESVELRAGLNLSGNPVTDQAQLQRLMDARIKTGSDIWLGGESIDRSVNPWLRHSPLEELPEQLKLWERTGDSTCRQGILKLTRLPDFHLDRPFLQQRVWRFLDVYSKAGARDVFTMRSIMSSELSPGKMLDRLEAEIYSQSEPMPSATDLLRESGSIVQPPRIRDESASRALVRKYFPEATDQHADHFIANFGDKRAAELELQRMQLGIPELDRQVNAAFEQSPHTQMWRKLRRLYKWQGEPDELVFHDARPVGFKTSISLDLWGDDLQLPLQFSSVVSLSLTAGILRKPETFFAHFPSLERLTVISEAWQPRFNADPGFTEQLTKLTRLRELHLQRTSVPSNFSLVGMNELRILDLTQTGLVRLPVGLGADNVAPGLEVLKLGGNPLSEVPTVKGLTALQELDLSNTGLDKFPEGITSQIPGKVLNLANNRITSIPESVELRAGFNLMGNPVTDQASLRRLIRARIETGTDIWLGDLSSDQSSFVWLRNVDKDVAEKQQLWDRVGPSGGLLKNRILLLTRTPEFHAEYPLLQRRVWSFLKIYSELGYGEQVRLDDILLGEFSPGKMLDKLEAEIRERDSGRQNQPSHHLPKRPRLDI</sequence>
<organism evidence="4 5">
    <name type="scientific">Pseudomonas mercuritolerans</name>
    <dbReference type="NCBI Taxonomy" id="2951809"/>
    <lineage>
        <taxon>Bacteria</taxon>
        <taxon>Pseudomonadati</taxon>
        <taxon>Pseudomonadota</taxon>
        <taxon>Gammaproteobacteria</taxon>
        <taxon>Pseudomonadales</taxon>
        <taxon>Pseudomonadaceae</taxon>
        <taxon>Pseudomonas</taxon>
    </lineage>
</organism>
<dbReference type="PANTHER" id="PTHR48051:SF1">
    <property type="entry name" value="RAS SUPPRESSOR PROTEIN 1"/>
    <property type="match status" value="1"/>
</dbReference>
<keyword evidence="2" id="KW-0677">Repeat</keyword>
<protein>
    <recommendedName>
        <fullName evidence="6">Leucine-rich repeat domain-containing protein</fullName>
    </recommendedName>
</protein>
<dbReference type="InterPro" id="IPR032675">
    <property type="entry name" value="LRR_dom_sf"/>
</dbReference>
<dbReference type="InterPro" id="IPR050216">
    <property type="entry name" value="LRR_domain-containing"/>
</dbReference>
<comment type="caution">
    <text evidence="4">The sequence shown here is derived from an EMBL/GenBank/DDBJ whole genome shotgun (WGS) entry which is preliminary data.</text>
</comment>
<gene>
    <name evidence="4" type="ORF">ND528_17890</name>
</gene>
<feature type="region of interest" description="Disordered" evidence="3">
    <location>
        <begin position="1066"/>
        <end position="1088"/>
    </location>
</feature>
<dbReference type="InterPro" id="IPR003591">
    <property type="entry name" value="Leu-rich_rpt_typical-subtyp"/>
</dbReference>
<evidence type="ECO:0000256" key="3">
    <source>
        <dbReference type="SAM" id="MobiDB-lite"/>
    </source>
</evidence>
<dbReference type="EMBL" id="JAMSHA010000006">
    <property type="protein sequence ID" value="MCV2223444.1"/>
    <property type="molecule type" value="Genomic_DNA"/>
</dbReference>
<dbReference type="InterPro" id="IPR001611">
    <property type="entry name" value="Leu-rich_rpt"/>
</dbReference>
<dbReference type="RefSeq" id="WP_263470829.1">
    <property type="nucleotide sequence ID" value="NZ_JAMSHA010000006.1"/>
</dbReference>
<feature type="region of interest" description="Disordered" evidence="3">
    <location>
        <begin position="1"/>
        <end position="53"/>
    </location>
</feature>
<evidence type="ECO:0000256" key="2">
    <source>
        <dbReference type="ARBA" id="ARBA00022737"/>
    </source>
</evidence>
<dbReference type="SMART" id="SM00369">
    <property type="entry name" value="LRR_TYP"/>
    <property type="match status" value="6"/>
</dbReference>
<evidence type="ECO:0008006" key="6">
    <source>
        <dbReference type="Google" id="ProtNLM"/>
    </source>
</evidence>
<accession>A0ABT2XXL9</accession>
<dbReference type="PROSITE" id="PS51450">
    <property type="entry name" value="LRR"/>
    <property type="match status" value="1"/>
</dbReference>
<evidence type="ECO:0000256" key="1">
    <source>
        <dbReference type="ARBA" id="ARBA00022614"/>
    </source>
</evidence>
<feature type="compositionally biased region" description="Basic residues" evidence="3">
    <location>
        <begin position="1079"/>
        <end position="1088"/>
    </location>
</feature>
<dbReference type="SUPFAM" id="SSF52058">
    <property type="entry name" value="L domain-like"/>
    <property type="match status" value="2"/>
</dbReference>
<dbReference type="Gene3D" id="3.80.10.10">
    <property type="entry name" value="Ribonuclease Inhibitor"/>
    <property type="match status" value="2"/>
</dbReference>
<keyword evidence="1" id="KW-0433">Leucine-rich repeat</keyword>